<dbReference type="AlphaFoldDB" id="A0A397W5S9"/>
<evidence type="ECO:0000313" key="2">
    <source>
        <dbReference type="Proteomes" id="UP000266673"/>
    </source>
</evidence>
<dbReference type="Gene3D" id="3.80.10.10">
    <property type="entry name" value="Ribonuclease Inhibitor"/>
    <property type="match status" value="1"/>
</dbReference>
<dbReference type="OrthoDB" id="2366186at2759"/>
<evidence type="ECO:0000313" key="1">
    <source>
        <dbReference type="EMBL" id="RIB28937.1"/>
    </source>
</evidence>
<dbReference type="SUPFAM" id="SSF52047">
    <property type="entry name" value="RNI-like"/>
    <property type="match status" value="1"/>
</dbReference>
<keyword evidence="2" id="KW-1185">Reference proteome</keyword>
<dbReference type="EMBL" id="QKWP01000051">
    <property type="protein sequence ID" value="RIB28937.1"/>
    <property type="molecule type" value="Genomic_DNA"/>
</dbReference>
<dbReference type="Proteomes" id="UP000266673">
    <property type="component" value="Unassembled WGS sequence"/>
</dbReference>
<name>A0A397W5S9_9GLOM</name>
<sequence>MLCKPSKYCKDMAEKLPSETLHEIFEHLVQSNHDIDNLSHLLYPCLLVNRSWCVDMMKVLWSRPFHFLKKNSSKLIQVYLDGLSKEERIDLIKVGINISDTASKMLFDYMSFLKDLNFELIYIASQSWVDLYSNEDDENDMKFSKNDIMEQQTFALAKGLCKAFLSRCGKLKCLDLSRTMKPMIPNHYLSIIKLPFAKEAFSQLKEFKFTARDLDIDILQDILKCCNSIRSLNMFSTPFSTDSLMEQDVDQRIDSLCTFLSSQRKVKQLTLHVEFRNPASSKIAPIIPSIGQIDSLNWIKFFSIDFKSVTAGDIIEALSNVQTLLFEGCTLTLTDRRLHRAKFHRLTKIAFYRFKFSLDVMNDLIVGCEETLQEIQMRGTISDNLTDVNKRVRLISMFTSCSKLEHLEFHSSLFSLGTSSEIIDELGEAIPPSLLKFYVDCKFSPQELDAFLEKCRANLQCLALDTDVKTTDEILAIARKYATSKKSLKKLILAGLGEQSINSSKELEATRRMIKVDNTNYYTKSLTIWD</sequence>
<reference evidence="1 2" key="1">
    <citation type="submission" date="2018-06" db="EMBL/GenBank/DDBJ databases">
        <title>Comparative genomics reveals the genomic features of Rhizophagus irregularis, R. cerebriforme, R. diaphanum and Gigaspora rosea, and their symbiotic lifestyle signature.</title>
        <authorList>
            <person name="Morin E."/>
            <person name="San Clemente H."/>
            <person name="Chen E.C.H."/>
            <person name="De La Providencia I."/>
            <person name="Hainaut M."/>
            <person name="Kuo A."/>
            <person name="Kohler A."/>
            <person name="Murat C."/>
            <person name="Tang N."/>
            <person name="Roy S."/>
            <person name="Loubradou J."/>
            <person name="Henrissat B."/>
            <person name="Grigoriev I.V."/>
            <person name="Corradi N."/>
            <person name="Roux C."/>
            <person name="Martin F.M."/>
        </authorList>
    </citation>
    <scope>NUCLEOTIDE SEQUENCE [LARGE SCALE GENOMIC DNA]</scope>
    <source>
        <strain evidence="1 2">DAOM 194757</strain>
    </source>
</reference>
<organism evidence="1 2">
    <name type="scientific">Gigaspora rosea</name>
    <dbReference type="NCBI Taxonomy" id="44941"/>
    <lineage>
        <taxon>Eukaryota</taxon>
        <taxon>Fungi</taxon>
        <taxon>Fungi incertae sedis</taxon>
        <taxon>Mucoromycota</taxon>
        <taxon>Glomeromycotina</taxon>
        <taxon>Glomeromycetes</taxon>
        <taxon>Diversisporales</taxon>
        <taxon>Gigasporaceae</taxon>
        <taxon>Gigaspora</taxon>
    </lineage>
</organism>
<comment type="caution">
    <text evidence="1">The sequence shown here is derived from an EMBL/GenBank/DDBJ whole genome shotgun (WGS) entry which is preliminary data.</text>
</comment>
<protein>
    <recommendedName>
        <fullName evidence="3">F-box domain-containing protein</fullName>
    </recommendedName>
</protein>
<accession>A0A397W5S9</accession>
<dbReference type="InterPro" id="IPR032675">
    <property type="entry name" value="LRR_dom_sf"/>
</dbReference>
<evidence type="ECO:0008006" key="3">
    <source>
        <dbReference type="Google" id="ProtNLM"/>
    </source>
</evidence>
<proteinExistence type="predicted"/>
<gene>
    <name evidence="1" type="ORF">C2G38_1313081</name>
</gene>